<dbReference type="AlphaFoldDB" id="A0AAV3Q6Y7"/>
<evidence type="ECO:0000256" key="1">
    <source>
        <dbReference type="SAM" id="Phobius"/>
    </source>
</evidence>
<gene>
    <name evidence="2" type="ORF">LIER_38810</name>
</gene>
<keyword evidence="1" id="KW-0472">Membrane</keyword>
<dbReference type="EMBL" id="BAABME010020048">
    <property type="protein sequence ID" value="GAA0159176.1"/>
    <property type="molecule type" value="Genomic_DNA"/>
</dbReference>
<comment type="caution">
    <text evidence="2">The sequence shown here is derived from an EMBL/GenBank/DDBJ whole genome shotgun (WGS) entry which is preliminary data.</text>
</comment>
<evidence type="ECO:0000313" key="2">
    <source>
        <dbReference type="EMBL" id="GAA0159176.1"/>
    </source>
</evidence>
<name>A0AAV3Q6Y7_LITER</name>
<reference evidence="2 3" key="1">
    <citation type="submission" date="2024-01" db="EMBL/GenBank/DDBJ databases">
        <title>The complete chloroplast genome sequence of Lithospermum erythrorhizon: insights into the phylogenetic relationship among Boraginaceae species and the maternal lineages of purple gromwells.</title>
        <authorList>
            <person name="Okada T."/>
            <person name="Watanabe K."/>
        </authorList>
    </citation>
    <scope>NUCLEOTIDE SEQUENCE [LARGE SCALE GENOMIC DNA]</scope>
</reference>
<organism evidence="2 3">
    <name type="scientific">Lithospermum erythrorhizon</name>
    <name type="common">Purple gromwell</name>
    <name type="synonym">Lithospermum officinale var. erythrorhizon</name>
    <dbReference type="NCBI Taxonomy" id="34254"/>
    <lineage>
        <taxon>Eukaryota</taxon>
        <taxon>Viridiplantae</taxon>
        <taxon>Streptophyta</taxon>
        <taxon>Embryophyta</taxon>
        <taxon>Tracheophyta</taxon>
        <taxon>Spermatophyta</taxon>
        <taxon>Magnoliopsida</taxon>
        <taxon>eudicotyledons</taxon>
        <taxon>Gunneridae</taxon>
        <taxon>Pentapetalae</taxon>
        <taxon>asterids</taxon>
        <taxon>lamiids</taxon>
        <taxon>Boraginales</taxon>
        <taxon>Boraginaceae</taxon>
        <taxon>Boraginoideae</taxon>
        <taxon>Lithospermeae</taxon>
        <taxon>Lithospermum</taxon>
    </lineage>
</organism>
<protein>
    <submittedName>
        <fullName evidence="2">Uncharacterized protein</fullName>
    </submittedName>
</protein>
<keyword evidence="1" id="KW-1133">Transmembrane helix</keyword>
<accession>A0AAV3Q6Y7</accession>
<evidence type="ECO:0000313" key="3">
    <source>
        <dbReference type="Proteomes" id="UP001454036"/>
    </source>
</evidence>
<keyword evidence="1" id="KW-0812">Transmembrane</keyword>
<proteinExistence type="predicted"/>
<feature type="transmembrane region" description="Helical" evidence="1">
    <location>
        <begin position="250"/>
        <end position="275"/>
    </location>
</feature>
<sequence length="277" mass="32029">MKKTSLLHFLSRMAENIKEELKILLLIFSSNSIHVLAGANVRFNLSWYGPTRGTTFEVLNDGIQRRLRERFGDRLPLTSLPHSLFNTRELREVPIKLQRKKLNPVNRVGQRCASKGVLTSTLIEAGVSGKRRLEEVDLLFRTDEWESRNWKNCCRQLEDEEGIDRDWINLGGVLVEVEDDGEEEMQSLDNNKWVEVADQIGPKLLDEDHYLELLEDRNSLTIHALKETCRLQNPNIIALFETKNKEKKLFVVKVLISVLLLIMLDCRVVFLLSFMGD</sequence>
<dbReference type="Proteomes" id="UP001454036">
    <property type="component" value="Unassembled WGS sequence"/>
</dbReference>
<keyword evidence="3" id="KW-1185">Reference proteome</keyword>